<evidence type="ECO:0000256" key="1">
    <source>
        <dbReference type="SAM" id="MobiDB-lite"/>
    </source>
</evidence>
<dbReference type="AlphaFoldDB" id="A0AAD7RU13"/>
<organism evidence="2 3">
    <name type="scientific">Aldrovandia affinis</name>
    <dbReference type="NCBI Taxonomy" id="143900"/>
    <lineage>
        <taxon>Eukaryota</taxon>
        <taxon>Metazoa</taxon>
        <taxon>Chordata</taxon>
        <taxon>Craniata</taxon>
        <taxon>Vertebrata</taxon>
        <taxon>Euteleostomi</taxon>
        <taxon>Actinopterygii</taxon>
        <taxon>Neopterygii</taxon>
        <taxon>Teleostei</taxon>
        <taxon>Notacanthiformes</taxon>
        <taxon>Halosauridae</taxon>
        <taxon>Aldrovandia</taxon>
    </lineage>
</organism>
<feature type="region of interest" description="Disordered" evidence="1">
    <location>
        <begin position="134"/>
        <end position="169"/>
    </location>
</feature>
<evidence type="ECO:0000313" key="3">
    <source>
        <dbReference type="Proteomes" id="UP001221898"/>
    </source>
</evidence>
<protein>
    <submittedName>
        <fullName evidence="2">Uncharacterized protein</fullName>
    </submittedName>
</protein>
<comment type="caution">
    <text evidence="2">The sequence shown here is derived from an EMBL/GenBank/DDBJ whole genome shotgun (WGS) entry which is preliminary data.</text>
</comment>
<proteinExistence type="predicted"/>
<dbReference type="Proteomes" id="UP001221898">
    <property type="component" value="Unassembled WGS sequence"/>
</dbReference>
<sequence length="169" mass="18067">MCQVCHVHTAARTDGGLADCPHSPPTPAVEAVWASVLLLGPGVLPGWWEERLLCSGYTCQGLACDPNNLLTWVGRATCRAAQEGPGPLFTIMCSDLHSPSKGQPLKKACHRSPHHSRKAPRVVTYMRRCTRRSSAQAAAAEPQERSVRPQLFAPRAALSHGAGAPCPTS</sequence>
<keyword evidence="3" id="KW-1185">Reference proteome</keyword>
<gene>
    <name evidence="2" type="ORF">AAFF_G00107850</name>
</gene>
<reference evidence="2" key="1">
    <citation type="journal article" date="2023" name="Science">
        <title>Genome structures resolve the early diversification of teleost fishes.</title>
        <authorList>
            <person name="Parey E."/>
            <person name="Louis A."/>
            <person name="Montfort J."/>
            <person name="Bouchez O."/>
            <person name="Roques C."/>
            <person name="Iampietro C."/>
            <person name="Lluch J."/>
            <person name="Castinel A."/>
            <person name="Donnadieu C."/>
            <person name="Desvignes T."/>
            <person name="Floi Bucao C."/>
            <person name="Jouanno E."/>
            <person name="Wen M."/>
            <person name="Mejri S."/>
            <person name="Dirks R."/>
            <person name="Jansen H."/>
            <person name="Henkel C."/>
            <person name="Chen W.J."/>
            <person name="Zahm M."/>
            <person name="Cabau C."/>
            <person name="Klopp C."/>
            <person name="Thompson A.W."/>
            <person name="Robinson-Rechavi M."/>
            <person name="Braasch I."/>
            <person name="Lecointre G."/>
            <person name="Bobe J."/>
            <person name="Postlethwait J.H."/>
            <person name="Berthelot C."/>
            <person name="Roest Crollius H."/>
            <person name="Guiguen Y."/>
        </authorList>
    </citation>
    <scope>NUCLEOTIDE SEQUENCE</scope>
    <source>
        <strain evidence="2">NC1722</strain>
    </source>
</reference>
<name>A0AAD7RU13_9TELE</name>
<evidence type="ECO:0000313" key="2">
    <source>
        <dbReference type="EMBL" id="KAJ8390391.1"/>
    </source>
</evidence>
<dbReference type="EMBL" id="JAINUG010000170">
    <property type="protein sequence ID" value="KAJ8390391.1"/>
    <property type="molecule type" value="Genomic_DNA"/>
</dbReference>
<accession>A0AAD7RU13</accession>